<dbReference type="InterPro" id="IPR036852">
    <property type="entry name" value="Peptidase_S8/S53_dom_sf"/>
</dbReference>
<keyword evidence="1" id="KW-0378">Hydrolase</keyword>
<dbReference type="GO" id="GO:0006508">
    <property type="term" value="P:proteolysis"/>
    <property type="evidence" value="ECO:0007669"/>
    <property type="project" value="UniProtKB-KW"/>
</dbReference>
<keyword evidence="5" id="KW-0645">Protease</keyword>
<dbReference type="CDD" id="cd00306">
    <property type="entry name" value="Peptidases_S8_S53"/>
    <property type="match status" value="1"/>
</dbReference>
<dbReference type="Pfam" id="PF00082">
    <property type="entry name" value="Peptidase_S8"/>
    <property type="match status" value="1"/>
</dbReference>
<reference evidence="5 6" key="3">
    <citation type="submission" date="2016-01" db="EMBL/GenBank/DDBJ databases">
        <title>Madurella mycetomatis genome sequencing.</title>
        <authorList>
            <person name="Van De Sande W."/>
        </authorList>
    </citation>
    <scope>NUCLEOTIDE SEQUENCE [LARGE SCALE GENOMIC DNA]</scope>
    <source>
        <strain evidence="5">Mm55</strain>
        <strain evidence="6">mm55</strain>
    </source>
</reference>
<evidence type="ECO:0000313" key="4">
    <source>
        <dbReference type="EMBL" id="KXX82219.1"/>
    </source>
</evidence>
<proteinExistence type="predicted"/>
<dbReference type="InterPro" id="IPR023827">
    <property type="entry name" value="Peptidase_S8_Asp-AS"/>
</dbReference>
<organism evidence="5 6">
    <name type="scientific">Madurella mycetomatis</name>
    <dbReference type="NCBI Taxonomy" id="100816"/>
    <lineage>
        <taxon>Eukaryota</taxon>
        <taxon>Fungi</taxon>
        <taxon>Dikarya</taxon>
        <taxon>Ascomycota</taxon>
        <taxon>Pezizomycotina</taxon>
        <taxon>Sordariomycetes</taxon>
        <taxon>Sordariomycetidae</taxon>
        <taxon>Sordariales</taxon>
        <taxon>Sordariales incertae sedis</taxon>
        <taxon>Madurella</taxon>
    </lineage>
</organism>
<dbReference type="EMBL" id="LCTW02000018">
    <property type="protein sequence ID" value="KXX82219.1"/>
    <property type="molecule type" value="Genomic_DNA"/>
</dbReference>
<reference evidence="5" key="2">
    <citation type="submission" date="2015-06" db="EMBL/GenBank/DDBJ databases">
        <authorList>
            <person name="Hoefler B.C."/>
            <person name="Straight P.D."/>
        </authorList>
    </citation>
    <scope>NUCLEOTIDE SEQUENCE [LARGE SCALE GENOMIC DNA]</scope>
    <source>
        <strain evidence="5">Mm55</strain>
    </source>
</reference>
<dbReference type="Proteomes" id="UP000078237">
    <property type="component" value="Unassembled WGS sequence"/>
</dbReference>
<dbReference type="STRING" id="100816.A0A175WHL0"/>
<dbReference type="Gene3D" id="3.40.50.200">
    <property type="entry name" value="Peptidase S8/S53 domain"/>
    <property type="match status" value="1"/>
</dbReference>
<dbReference type="InterPro" id="IPR000209">
    <property type="entry name" value="Peptidase_S8/S53_dom"/>
</dbReference>
<keyword evidence="6" id="KW-1185">Reference proteome</keyword>
<reference evidence="6" key="1">
    <citation type="submission" date="2015-06" db="EMBL/GenBank/DDBJ databases">
        <authorList>
            <person name="van de Sande W.W.J."/>
        </authorList>
    </citation>
    <scope>NUCLEOTIDE SEQUENCE [LARGE SCALE GENOMIC DNA]</scope>
    <source>
        <strain evidence="6">mm55</strain>
    </source>
</reference>
<sequence>MEQQQLLDQALDKILDGQANQGIEEWEKCFRDGRDKTSPTVALFQMADLAATLAECDLLDHARQVDQQIMDQLDEDKDSESPLVSPENRAQLYKTVDMRYADEAKTSSLTNRNLNGSFSNRKMASHTVVEYPTRFTLISTPSQQTTHHFGGDNTEAKAQVTTVKAGDRAVVVTSDEVNPGRHRVLPRYIPNQARKAAEEFQPPQIPPSGSTEQENELFSPDQDGLFLASNTTTTEGSSKWLTKFSNAVRHLGSPNLISKVRSGVRVNIAILDTGCDITDPYFRSHGIEKVDELKRNWHDCLRESREPTDQDAKNHGTALSILLLLLAPEAAAVLLAAERGIDIISMSFGFEKDINIIQKAIIEAESKTGNKIVFFAAANNSGQDELERFPARSESVISVRGTDYRGGIVAPYNPPNWPYKPRDQFCTLAKDVPCGFFAPKSGCSVATVIMAAIAAAVIGFVEQESHFTQAERSNVRTRRGLVSVFSTMAAGRETAKGRWYVAPWQLFENNRKPLYIIGSALSLIPQQG</sequence>
<gene>
    <name evidence="5" type="ORF">MMYC01_200421</name>
    <name evidence="4" type="ORF">MMYC01_201769</name>
</gene>
<name>A0A175WHL0_9PEZI</name>
<dbReference type="EMBL" id="LCTW02000005">
    <property type="protein sequence ID" value="KXX82989.1"/>
    <property type="molecule type" value="Genomic_DNA"/>
</dbReference>
<evidence type="ECO:0000256" key="2">
    <source>
        <dbReference type="SAM" id="MobiDB-lite"/>
    </source>
</evidence>
<dbReference type="SUPFAM" id="SSF52743">
    <property type="entry name" value="Subtilisin-like"/>
    <property type="match status" value="1"/>
</dbReference>
<dbReference type="VEuPathDB" id="FungiDB:MMYC01_200421"/>
<dbReference type="VEuPathDB" id="FungiDB:MMYC01_201769"/>
<evidence type="ECO:0000313" key="5">
    <source>
        <dbReference type="EMBL" id="KXX82989.1"/>
    </source>
</evidence>
<accession>A0A175WHL0</accession>
<protein>
    <submittedName>
        <fullName evidence="5">Major intracellular serine protease</fullName>
    </submittedName>
</protein>
<evidence type="ECO:0000256" key="1">
    <source>
        <dbReference type="ARBA" id="ARBA00022801"/>
    </source>
</evidence>
<dbReference type="GO" id="GO:0004252">
    <property type="term" value="F:serine-type endopeptidase activity"/>
    <property type="evidence" value="ECO:0007669"/>
    <property type="project" value="InterPro"/>
</dbReference>
<comment type="caution">
    <text evidence="5">The sequence shown here is derived from an EMBL/GenBank/DDBJ whole genome shotgun (WGS) entry which is preliminary data.</text>
</comment>
<dbReference type="OrthoDB" id="4589541at2759"/>
<feature type="region of interest" description="Disordered" evidence="2">
    <location>
        <begin position="195"/>
        <end position="217"/>
    </location>
</feature>
<feature type="domain" description="Peptidase S8/S53" evidence="3">
    <location>
        <begin position="331"/>
        <end position="459"/>
    </location>
</feature>
<evidence type="ECO:0000259" key="3">
    <source>
        <dbReference type="Pfam" id="PF00082"/>
    </source>
</evidence>
<dbReference type="AlphaFoldDB" id="A0A175WHL0"/>
<dbReference type="PROSITE" id="PS00136">
    <property type="entry name" value="SUBTILASE_ASP"/>
    <property type="match status" value="1"/>
</dbReference>
<evidence type="ECO:0000313" key="6">
    <source>
        <dbReference type="Proteomes" id="UP000078237"/>
    </source>
</evidence>